<protein>
    <submittedName>
        <fullName evidence="2">Uncharacterized protein</fullName>
    </submittedName>
</protein>
<reference evidence="2 3" key="1">
    <citation type="journal article" date="2014" name="BMC Genomics">
        <title>Oil accumulation mechanisms of the oleaginous microalga Chlorella protothecoides revealed through its genome, transcriptomes, and proteomes.</title>
        <authorList>
            <person name="Gao C."/>
            <person name="Wang Y."/>
            <person name="Shen Y."/>
            <person name="Yan D."/>
            <person name="He X."/>
            <person name="Dai J."/>
            <person name="Wu Q."/>
        </authorList>
    </citation>
    <scope>NUCLEOTIDE SEQUENCE [LARGE SCALE GENOMIC DNA]</scope>
    <source>
        <strain evidence="2 3">0710</strain>
    </source>
</reference>
<name>A0A087STN3_AUXPR</name>
<sequence length="127" mass="13496">MRAAGRQNVREGPPACVVGSRSGRVAWCCTRAGVQQAAYLYRSLPLVPLLPSRSAAAPSALETASTPDAVALTEHPTSAAPRRSGLPQARPAGDPGPRHLLSARRSRPPEPRRRWVPPPGPCRRRGG</sequence>
<evidence type="ECO:0000256" key="1">
    <source>
        <dbReference type="SAM" id="MobiDB-lite"/>
    </source>
</evidence>
<dbReference type="EMBL" id="KL662186">
    <property type="protein sequence ID" value="KFM29087.1"/>
    <property type="molecule type" value="Genomic_DNA"/>
</dbReference>
<gene>
    <name evidence="2" type="ORF">F751_3704</name>
</gene>
<dbReference type="GeneID" id="23615095"/>
<dbReference type="RefSeq" id="XP_011402136.1">
    <property type="nucleotide sequence ID" value="XM_011403834.1"/>
</dbReference>
<evidence type="ECO:0000313" key="2">
    <source>
        <dbReference type="EMBL" id="KFM29087.1"/>
    </source>
</evidence>
<evidence type="ECO:0000313" key="3">
    <source>
        <dbReference type="Proteomes" id="UP000028924"/>
    </source>
</evidence>
<organism evidence="2 3">
    <name type="scientific">Auxenochlorella protothecoides</name>
    <name type="common">Green microalga</name>
    <name type="synonym">Chlorella protothecoides</name>
    <dbReference type="NCBI Taxonomy" id="3075"/>
    <lineage>
        <taxon>Eukaryota</taxon>
        <taxon>Viridiplantae</taxon>
        <taxon>Chlorophyta</taxon>
        <taxon>core chlorophytes</taxon>
        <taxon>Trebouxiophyceae</taxon>
        <taxon>Chlorellales</taxon>
        <taxon>Chlorellaceae</taxon>
        <taxon>Auxenochlorella</taxon>
    </lineage>
</organism>
<proteinExistence type="predicted"/>
<feature type="region of interest" description="Disordered" evidence="1">
    <location>
        <begin position="55"/>
        <end position="127"/>
    </location>
</feature>
<dbReference type="AlphaFoldDB" id="A0A087STN3"/>
<accession>A0A087STN3</accession>
<keyword evidence="3" id="KW-1185">Reference proteome</keyword>
<dbReference type="KEGG" id="apro:F751_3704"/>
<dbReference type="Proteomes" id="UP000028924">
    <property type="component" value="Unassembled WGS sequence"/>
</dbReference>